<keyword evidence="2" id="KW-1185">Reference proteome</keyword>
<proteinExistence type="predicted"/>
<gene>
    <name evidence="1" type="ORF">MSG28_005789</name>
</gene>
<dbReference type="EMBL" id="CM046109">
    <property type="protein sequence ID" value="KAI8442196.1"/>
    <property type="molecule type" value="Genomic_DNA"/>
</dbReference>
<accession>A0ACC0L029</accession>
<comment type="caution">
    <text evidence="1">The sequence shown here is derived from an EMBL/GenBank/DDBJ whole genome shotgun (WGS) entry which is preliminary data.</text>
</comment>
<reference evidence="1 2" key="1">
    <citation type="journal article" date="2022" name="Genome Biol. Evol.">
        <title>The Spruce Budworm Genome: Reconstructing the Evolutionary History of Antifreeze Proteins.</title>
        <authorList>
            <person name="Beliveau C."/>
            <person name="Gagne P."/>
            <person name="Picq S."/>
            <person name="Vernygora O."/>
            <person name="Keeling C.I."/>
            <person name="Pinkney K."/>
            <person name="Doucet D."/>
            <person name="Wen F."/>
            <person name="Johnston J.S."/>
            <person name="Maaroufi H."/>
            <person name="Boyle B."/>
            <person name="Laroche J."/>
            <person name="Dewar K."/>
            <person name="Juretic N."/>
            <person name="Blackburn G."/>
            <person name="Nisole A."/>
            <person name="Brunet B."/>
            <person name="Brandao M."/>
            <person name="Lumley L."/>
            <person name="Duan J."/>
            <person name="Quan G."/>
            <person name="Lucarotti C.J."/>
            <person name="Roe A.D."/>
            <person name="Sperling F.A.H."/>
            <person name="Levesque R.C."/>
            <person name="Cusson M."/>
        </authorList>
    </citation>
    <scope>NUCLEOTIDE SEQUENCE [LARGE SCALE GENOMIC DNA]</scope>
    <source>
        <strain evidence="1">Glfc:IPQL:Cfum</strain>
    </source>
</reference>
<sequence length="1401" mass="155508">MPPSEADVLQSVALNKSKPNPRNITTMFQIFQNVQHNVVQHKKYAKEMTKLYKKTDEEAFRESFKNALMYLFTFGDTSTNVDRVIKFVATFCTTLDDEEEFLLFIINIIFDCQCVSGQSVRYRASQLLEAVLSALGEDASLDEDICNKLLVSQMQRLQDTRGAVRCRAALALQRLQDPKDPDDEVTRAYRFHMSCDPSASVRRKVLVKHPSYLQFHRAIVTQIAKCTRNVPFVLERLCDVDEAVRRAAFMYIAAVNVTQLRVRQRVHTLKCTRNVPFVLERLCDVDEAVRRAAFMYIAAVNVTQLRVRQRVHTLKVGLSERSTRVRRVVEEILIPGWLSTFEGNIIDLLKAIRLDNAQDAKDSQYVAAKLLESLFKRLPISELLVWLPTEKSLRLIPAEKLNKETAWYWRHLAEHLQRIDDDETLETVLPDLVVLTGYIRAIVESPCPSESEEPVAFSTRQYVLHELGCMLRVYDATDPAGRGALQTLISDVLTGDYGHLSADVIRSLVSALELVFPELSPRMEVVCGVISALRDPPEPEAPPPPPPPVQVDCAQIKMQRARLRVSLNVAIEAQEEAVREENYALAAECKAKVADIQKQLEELGAQATPQPPPPPVPTIREKQSDPETLTKCLTILNCALDTPQLTAVTPMLQTIFNDLEVEIFQNPDVLEAALETVALFGMLDKNFAKDNKSFFFANLIDTSNEQVVSTVLRCIVDLMCVHGARVFEDESTELRDDSKNESRSKRKSYIDAIDEDGTISESALSMSPTHGTVIEMLLKIMDSPCASYRLIIVEGLCRLLHLGQIESSAILSRLMLLWFNPATVDEDMLRQTIGVFFQTFPTNVEGAQEQIQKATLPTLRALANAPTSSPLAEIDQEAVVRFIVSLTRINHELTDSQGSMAMILCSYLVRRPAASEVGLACRMLALLSPPRDARQAAELAVMLKDLCLKLPDKQSTRNLTRYLGAIEASERLTMNKMSTTATGQPLARSTHVVINETVEEEVEIDETSPSDAVSNINEGTEIPQNAEAASPEAEVSPDFIPDSQPQAEAVEAAGDQSDSSGVSPVKKAKVTKGKKKKLSITKQGSGSDSTKAGRAKEKKTKAQASQEETEKGGIKRSRSQRSVADVERALKAKASKSTKAPPKSPSPPKSPTPPLQDIDASNITIRKSSRVFQSSSSTDSDGSNKVDKKKEIEAKGNKGTKKDNVKKGKKTVTKTASKPQTRASTSSRSSAGSFHYPGEDDSADETELHTIVYDNDVQQSLLNDSSVLADSRRASKGNVTIPETPEGSGDSIRQPMRDPRSVNQHVKFVFVVEVVRLHNRRFRGVSGPQAQHLHEPVIEARIDERICEAIEIFILPKNNEWNKYDLPNILPLGQLHCAPTAKQAFSCGSVLYIQSVSGRPQ</sequence>
<organism evidence="1 2">
    <name type="scientific">Choristoneura fumiferana</name>
    <name type="common">Spruce budworm moth</name>
    <name type="synonym">Archips fumiferana</name>
    <dbReference type="NCBI Taxonomy" id="7141"/>
    <lineage>
        <taxon>Eukaryota</taxon>
        <taxon>Metazoa</taxon>
        <taxon>Ecdysozoa</taxon>
        <taxon>Arthropoda</taxon>
        <taxon>Hexapoda</taxon>
        <taxon>Insecta</taxon>
        <taxon>Pterygota</taxon>
        <taxon>Neoptera</taxon>
        <taxon>Endopterygota</taxon>
        <taxon>Lepidoptera</taxon>
        <taxon>Glossata</taxon>
        <taxon>Ditrysia</taxon>
        <taxon>Tortricoidea</taxon>
        <taxon>Tortricidae</taxon>
        <taxon>Tortricinae</taxon>
        <taxon>Choristoneura</taxon>
    </lineage>
</organism>
<name>A0ACC0L029_CHOFU</name>
<protein>
    <submittedName>
        <fullName evidence="1">Uncharacterized protein</fullName>
    </submittedName>
</protein>
<dbReference type="Proteomes" id="UP001064048">
    <property type="component" value="Chromosome 9"/>
</dbReference>
<evidence type="ECO:0000313" key="2">
    <source>
        <dbReference type="Proteomes" id="UP001064048"/>
    </source>
</evidence>
<evidence type="ECO:0000313" key="1">
    <source>
        <dbReference type="EMBL" id="KAI8442196.1"/>
    </source>
</evidence>